<dbReference type="Proteomes" id="UP000283433">
    <property type="component" value="Unassembled WGS sequence"/>
</dbReference>
<comment type="caution">
    <text evidence="1">The sequence shown here is derived from an EMBL/GenBank/DDBJ whole genome shotgun (WGS) entry which is preliminary data.</text>
</comment>
<proteinExistence type="predicted"/>
<accession>A0A419S5M2</accession>
<name>A0A419S5M2_9SPHI</name>
<evidence type="ECO:0000313" key="1">
    <source>
        <dbReference type="EMBL" id="RKD16150.1"/>
    </source>
</evidence>
<sequence length="157" mass="18352">MLNSENSYIKRLSEDHRLEMAFCRHIEEGVLLNISLERIRDYIRYFWDAHLKDHFDEEEMVLLNLEDDFSKKAVADHQLIKAELEKIVSGKHIALHHFSELALLLRQHINFEERVLFPSLVLGLSTAQLDAIVSAKQGHTPSNFVDNYPDKFWIPAL</sequence>
<dbReference type="OrthoDB" id="9793254at2"/>
<reference evidence="1 2" key="1">
    <citation type="submission" date="2016-07" db="EMBL/GenBank/DDBJ databases">
        <title>Genome of Pelobium manganitolerans.</title>
        <authorList>
            <person name="Wu S."/>
            <person name="Wang G."/>
        </authorList>
    </citation>
    <scope>NUCLEOTIDE SEQUENCE [LARGE SCALE GENOMIC DNA]</scope>
    <source>
        <strain evidence="1 2">YS-25</strain>
    </source>
</reference>
<keyword evidence="2" id="KW-1185">Reference proteome</keyword>
<evidence type="ECO:0000313" key="2">
    <source>
        <dbReference type="Proteomes" id="UP000283433"/>
    </source>
</evidence>
<dbReference type="EMBL" id="MBTA01000023">
    <property type="protein sequence ID" value="RKD16150.1"/>
    <property type="molecule type" value="Genomic_DNA"/>
</dbReference>
<evidence type="ECO:0008006" key="3">
    <source>
        <dbReference type="Google" id="ProtNLM"/>
    </source>
</evidence>
<dbReference type="RefSeq" id="WP_120181647.1">
    <property type="nucleotide sequence ID" value="NZ_MBTA01000023.1"/>
</dbReference>
<protein>
    <recommendedName>
        <fullName evidence="3">Hemerythrin-like domain-containing protein</fullName>
    </recommendedName>
</protein>
<organism evidence="1 2">
    <name type="scientific">Pelobium manganitolerans</name>
    <dbReference type="NCBI Taxonomy" id="1842495"/>
    <lineage>
        <taxon>Bacteria</taxon>
        <taxon>Pseudomonadati</taxon>
        <taxon>Bacteroidota</taxon>
        <taxon>Sphingobacteriia</taxon>
        <taxon>Sphingobacteriales</taxon>
        <taxon>Sphingobacteriaceae</taxon>
        <taxon>Pelobium</taxon>
    </lineage>
</organism>
<dbReference type="AlphaFoldDB" id="A0A419S5M2"/>
<gene>
    <name evidence="1" type="ORF">BCY91_04510</name>
</gene>